<sequence length="154" mass="17074">MDAIIVLGAAVWKDGPSPALRRRTLHAASLWLDRQAPIIIPCGGLGVYPPTEAALMKTLLEHHGVSPDCILPEDQSTTTLENIRNARELLTGRDVIIVTDRYHARRAAMVARHFGFNAIVSSPRPTRSHLKQHLREAIALPAYAIKLRKTPRQP</sequence>
<gene>
    <name evidence="2" type="ORF">CLV80_102108</name>
</gene>
<dbReference type="PANTHER" id="PTHR30336">
    <property type="entry name" value="INNER MEMBRANE PROTEIN, PROBABLE PERMEASE"/>
    <property type="match status" value="1"/>
</dbReference>
<dbReference type="OrthoDB" id="9809813at2"/>
<feature type="domain" description="DUF218" evidence="1">
    <location>
        <begin position="2"/>
        <end position="126"/>
    </location>
</feature>
<dbReference type="AlphaFoldDB" id="A0A2T0W2M8"/>
<dbReference type="InterPro" id="IPR015424">
    <property type="entry name" value="PyrdxlP-dep_Trfase"/>
</dbReference>
<accession>A0A2T0W2M8</accession>
<evidence type="ECO:0000313" key="3">
    <source>
        <dbReference type="Proteomes" id="UP000238007"/>
    </source>
</evidence>
<dbReference type="Gene3D" id="3.40.50.620">
    <property type="entry name" value="HUPs"/>
    <property type="match status" value="1"/>
</dbReference>
<name>A0A2T0W2M8_9RHOB</name>
<comment type="caution">
    <text evidence="2">The sequence shown here is derived from an EMBL/GenBank/DDBJ whole genome shotgun (WGS) entry which is preliminary data.</text>
</comment>
<dbReference type="SUPFAM" id="SSF53383">
    <property type="entry name" value="PLP-dependent transferases"/>
    <property type="match status" value="1"/>
</dbReference>
<evidence type="ECO:0000313" key="2">
    <source>
        <dbReference type="EMBL" id="PRY79465.1"/>
    </source>
</evidence>
<dbReference type="InterPro" id="IPR014729">
    <property type="entry name" value="Rossmann-like_a/b/a_fold"/>
</dbReference>
<keyword evidence="3" id="KW-1185">Reference proteome</keyword>
<dbReference type="GO" id="GO:0005886">
    <property type="term" value="C:plasma membrane"/>
    <property type="evidence" value="ECO:0007669"/>
    <property type="project" value="TreeGrafter"/>
</dbReference>
<dbReference type="PANTHER" id="PTHR30336:SF20">
    <property type="entry name" value="DUF218 DOMAIN-CONTAINING PROTEIN"/>
    <property type="match status" value="1"/>
</dbReference>
<dbReference type="CDD" id="cd06259">
    <property type="entry name" value="YdcF-like"/>
    <property type="match status" value="1"/>
</dbReference>
<dbReference type="Pfam" id="PF02698">
    <property type="entry name" value="DUF218"/>
    <property type="match status" value="1"/>
</dbReference>
<evidence type="ECO:0000259" key="1">
    <source>
        <dbReference type="Pfam" id="PF02698"/>
    </source>
</evidence>
<dbReference type="Proteomes" id="UP000238007">
    <property type="component" value="Unassembled WGS sequence"/>
</dbReference>
<dbReference type="EMBL" id="PVTP01000002">
    <property type="protein sequence ID" value="PRY79465.1"/>
    <property type="molecule type" value="Genomic_DNA"/>
</dbReference>
<dbReference type="RefSeq" id="WP_106354679.1">
    <property type="nucleotide sequence ID" value="NZ_PVTP01000002.1"/>
</dbReference>
<dbReference type="InterPro" id="IPR003848">
    <property type="entry name" value="DUF218"/>
</dbReference>
<proteinExistence type="predicted"/>
<reference evidence="2 3" key="1">
    <citation type="submission" date="2018-03" db="EMBL/GenBank/DDBJ databases">
        <title>Genomic Encyclopedia of Archaeal and Bacterial Type Strains, Phase II (KMG-II): from individual species to whole genera.</title>
        <authorList>
            <person name="Goeker M."/>
        </authorList>
    </citation>
    <scope>NUCLEOTIDE SEQUENCE [LARGE SCALE GENOMIC DNA]</scope>
    <source>
        <strain evidence="2 3">DSM 101533</strain>
    </source>
</reference>
<protein>
    <submittedName>
        <fullName evidence="2">DUF218 domain-containing protein</fullName>
    </submittedName>
</protein>
<dbReference type="InterPro" id="IPR051599">
    <property type="entry name" value="Cell_Envelope_Assoc"/>
</dbReference>
<organism evidence="2 3">
    <name type="scientific">Yoonia maritima</name>
    <dbReference type="NCBI Taxonomy" id="1435347"/>
    <lineage>
        <taxon>Bacteria</taxon>
        <taxon>Pseudomonadati</taxon>
        <taxon>Pseudomonadota</taxon>
        <taxon>Alphaproteobacteria</taxon>
        <taxon>Rhodobacterales</taxon>
        <taxon>Paracoccaceae</taxon>
        <taxon>Yoonia</taxon>
    </lineage>
</organism>